<accession>A0A0A8XXE5</accession>
<dbReference type="EMBL" id="GBRH01279364">
    <property type="protein sequence ID" value="JAD18531.1"/>
    <property type="molecule type" value="Transcribed_RNA"/>
</dbReference>
<organism evidence="1">
    <name type="scientific">Arundo donax</name>
    <name type="common">Giant reed</name>
    <name type="synonym">Donax arundinaceus</name>
    <dbReference type="NCBI Taxonomy" id="35708"/>
    <lineage>
        <taxon>Eukaryota</taxon>
        <taxon>Viridiplantae</taxon>
        <taxon>Streptophyta</taxon>
        <taxon>Embryophyta</taxon>
        <taxon>Tracheophyta</taxon>
        <taxon>Spermatophyta</taxon>
        <taxon>Magnoliopsida</taxon>
        <taxon>Liliopsida</taxon>
        <taxon>Poales</taxon>
        <taxon>Poaceae</taxon>
        <taxon>PACMAD clade</taxon>
        <taxon>Arundinoideae</taxon>
        <taxon>Arundineae</taxon>
        <taxon>Arundo</taxon>
    </lineage>
</organism>
<evidence type="ECO:0000313" key="1">
    <source>
        <dbReference type="EMBL" id="JAD18531.1"/>
    </source>
</evidence>
<name>A0A0A8XXE5_ARUDO</name>
<proteinExistence type="predicted"/>
<dbReference type="AlphaFoldDB" id="A0A0A8XXE5"/>
<reference evidence="1" key="1">
    <citation type="submission" date="2014-09" db="EMBL/GenBank/DDBJ databases">
        <authorList>
            <person name="Magalhaes I.L.F."/>
            <person name="Oliveira U."/>
            <person name="Santos F.R."/>
            <person name="Vidigal T.H.D.A."/>
            <person name="Brescovit A.D."/>
            <person name="Santos A.J."/>
        </authorList>
    </citation>
    <scope>NUCLEOTIDE SEQUENCE</scope>
    <source>
        <tissue evidence="1">Shoot tissue taken approximately 20 cm above the soil surface</tissue>
    </source>
</reference>
<protein>
    <submittedName>
        <fullName evidence="1">Uncharacterized protein</fullName>
    </submittedName>
</protein>
<sequence>MNAIMRCKVNKGAMHECMNMT</sequence>
<reference evidence="1" key="2">
    <citation type="journal article" date="2015" name="Data Brief">
        <title>Shoot transcriptome of the giant reed, Arundo donax.</title>
        <authorList>
            <person name="Barrero R.A."/>
            <person name="Guerrero F.D."/>
            <person name="Moolhuijzen P."/>
            <person name="Goolsby J.A."/>
            <person name="Tidwell J."/>
            <person name="Bellgard S.E."/>
            <person name="Bellgard M.I."/>
        </authorList>
    </citation>
    <scope>NUCLEOTIDE SEQUENCE</scope>
    <source>
        <tissue evidence="1">Shoot tissue taken approximately 20 cm above the soil surface</tissue>
    </source>
</reference>